<evidence type="ECO:0000313" key="3">
    <source>
        <dbReference type="EMBL" id="SDD72041.1"/>
    </source>
</evidence>
<keyword evidence="4" id="KW-1185">Reference proteome</keyword>
<reference evidence="3 4" key="1">
    <citation type="submission" date="2016-09" db="EMBL/GenBank/DDBJ databases">
        <authorList>
            <person name="Capua I."/>
            <person name="De Benedictis P."/>
            <person name="Joannis T."/>
            <person name="Lombin L.H."/>
            <person name="Cattoli G."/>
        </authorList>
    </citation>
    <scope>NUCLEOTIDE SEQUENCE [LARGE SCALE GENOMIC DNA]</scope>
    <source>
        <strain evidence="3 4">ISLP-3</strain>
    </source>
</reference>
<sequence length="247" mass="25654">MRTPRSHARLPAARAAILVLAGALALTACATDASPKVSSPAPTTTAATEAPPEPTADPTTDGPQVIDAGAVTVETPQTVTGTGPATIEFSVGKMNPVFEFTCADCADAVDVTLADPNVIMWRTTGPVDGAWLSRPFGAMPASNTISVEVNGTWSMTISDASTLPTSSGPQSGHGPAVITLDQPATQLEVTFTPLDETDILDIYVYGTTTDRESLRDFMTESTTETFDVALPGTVMILAAGDWTITPR</sequence>
<feature type="signal peptide" evidence="2">
    <location>
        <begin position="1"/>
        <end position="30"/>
    </location>
</feature>
<gene>
    <name evidence="3" type="ORF">SAMN05216410_0064</name>
</gene>
<accession>A0A1G6X1Q7</accession>
<keyword evidence="2" id="KW-0732">Signal</keyword>
<feature type="region of interest" description="Disordered" evidence="1">
    <location>
        <begin position="32"/>
        <end position="63"/>
    </location>
</feature>
<organism evidence="3 4">
    <name type="scientific">Sanguibacter gelidistatuariae</name>
    <dbReference type="NCBI Taxonomy" id="1814289"/>
    <lineage>
        <taxon>Bacteria</taxon>
        <taxon>Bacillati</taxon>
        <taxon>Actinomycetota</taxon>
        <taxon>Actinomycetes</taxon>
        <taxon>Micrococcales</taxon>
        <taxon>Sanguibacteraceae</taxon>
        <taxon>Sanguibacter</taxon>
    </lineage>
</organism>
<feature type="compositionally biased region" description="Low complexity" evidence="1">
    <location>
        <begin position="40"/>
        <end position="61"/>
    </location>
</feature>
<dbReference type="PROSITE" id="PS51257">
    <property type="entry name" value="PROKAR_LIPOPROTEIN"/>
    <property type="match status" value="1"/>
</dbReference>
<dbReference type="Proteomes" id="UP000199039">
    <property type="component" value="Unassembled WGS sequence"/>
</dbReference>
<dbReference type="OrthoDB" id="4822697at2"/>
<proteinExistence type="predicted"/>
<evidence type="ECO:0000256" key="2">
    <source>
        <dbReference type="SAM" id="SignalP"/>
    </source>
</evidence>
<dbReference type="STRING" id="1814289.SAMN05216410_0064"/>
<name>A0A1G6X1Q7_9MICO</name>
<feature type="chain" id="PRO_5039011262" evidence="2">
    <location>
        <begin position="31"/>
        <end position="247"/>
    </location>
</feature>
<dbReference type="AlphaFoldDB" id="A0A1G6X1Q7"/>
<dbReference type="EMBL" id="FMYH01000010">
    <property type="protein sequence ID" value="SDD72041.1"/>
    <property type="molecule type" value="Genomic_DNA"/>
</dbReference>
<evidence type="ECO:0000313" key="4">
    <source>
        <dbReference type="Proteomes" id="UP000199039"/>
    </source>
</evidence>
<evidence type="ECO:0000256" key="1">
    <source>
        <dbReference type="SAM" id="MobiDB-lite"/>
    </source>
</evidence>
<protein>
    <submittedName>
        <fullName evidence="3">Uncharacterized protein</fullName>
    </submittedName>
</protein>